<dbReference type="GO" id="GO:0005739">
    <property type="term" value="C:mitochondrion"/>
    <property type="evidence" value="ECO:0007669"/>
    <property type="project" value="TreeGrafter"/>
</dbReference>
<gene>
    <name evidence="1" type="ORF">LTR36_010735</name>
</gene>
<dbReference type="InterPro" id="IPR035959">
    <property type="entry name" value="RutC-like_sf"/>
</dbReference>
<dbReference type="InterPro" id="IPR006175">
    <property type="entry name" value="YjgF/YER057c/UK114"/>
</dbReference>
<dbReference type="Proteomes" id="UP001324427">
    <property type="component" value="Unassembled WGS sequence"/>
</dbReference>
<proteinExistence type="predicted"/>
<organism evidence="1 2">
    <name type="scientific">Oleoguttula mirabilis</name>
    <dbReference type="NCBI Taxonomy" id="1507867"/>
    <lineage>
        <taxon>Eukaryota</taxon>
        <taxon>Fungi</taxon>
        <taxon>Dikarya</taxon>
        <taxon>Ascomycota</taxon>
        <taxon>Pezizomycotina</taxon>
        <taxon>Dothideomycetes</taxon>
        <taxon>Dothideomycetidae</taxon>
        <taxon>Mycosphaerellales</taxon>
        <taxon>Teratosphaeriaceae</taxon>
        <taxon>Oleoguttula</taxon>
    </lineage>
</organism>
<dbReference type="PANTHER" id="PTHR11803:SF39">
    <property type="entry name" value="2-IMINOBUTANOATE_2-IMINOPROPANOATE DEAMINASE"/>
    <property type="match status" value="1"/>
</dbReference>
<name>A0AAV9JRE2_9PEZI</name>
<dbReference type="PANTHER" id="PTHR11803">
    <property type="entry name" value="2-IMINOBUTANOATE/2-IMINOPROPANOATE DEAMINASE RIDA"/>
    <property type="match status" value="1"/>
</dbReference>
<dbReference type="Gene3D" id="3.30.1330.40">
    <property type="entry name" value="RutC-like"/>
    <property type="match status" value="1"/>
</dbReference>
<evidence type="ECO:0000313" key="2">
    <source>
        <dbReference type="Proteomes" id="UP001324427"/>
    </source>
</evidence>
<dbReference type="GO" id="GO:0005829">
    <property type="term" value="C:cytosol"/>
    <property type="evidence" value="ECO:0007669"/>
    <property type="project" value="TreeGrafter"/>
</dbReference>
<dbReference type="EMBL" id="JAVFHQ010000009">
    <property type="protein sequence ID" value="KAK4548015.1"/>
    <property type="molecule type" value="Genomic_DNA"/>
</dbReference>
<comment type="caution">
    <text evidence="1">The sequence shown here is derived from an EMBL/GenBank/DDBJ whole genome shotgun (WGS) entry which is preliminary data.</text>
</comment>
<dbReference type="AlphaFoldDB" id="A0AAV9JRE2"/>
<evidence type="ECO:0000313" key="1">
    <source>
        <dbReference type="EMBL" id="KAK4548015.1"/>
    </source>
</evidence>
<accession>A0AAV9JRE2</accession>
<dbReference type="GO" id="GO:0019239">
    <property type="term" value="F:deaminase activity"/>
    <property type="evidence" value="ECO:0007669"/>
    <property type="project" value="TreeGrafter"/>
</dbReference>
<keyword evidence="2" id="KW-1185">Reference proteome</keyword>
<protein>
    <submittedName>
        <fullName evidence="1">Uncharacterized protein</fullName>
    </submittedName>
</protein>
<sequence>MALLQYYNYDGAGKMLSENYWYSQAVRLPPNRVECAGQGGWDPENGALRATAVEQIDQAFANVALTLKTAGVKGGFTQVHSVKSYHVPLDNQAMEAMVRNLKHWMPEHKPIWTVIAVPRLALEDMKVEIDVVAFDG</sequence>
<reference evidence="1 2" key="1">
    <citation type="submission" date="2021-11" db="EMBL/GenBank/DDBJ databases">
        <title>Black yeast isolated from Biological Soil Crust.</title>
        <authorList>
            <person name="Kurbessoian T."/>
        </authorList>
    </citation>
    <scope>NUCLEOTIDE SEQUENCE [LARGE SCALE GENOMIC DNA]</scope>
    <source>
        <strain evidence="1 2">CCFEE 5522</strain>
    </source>
</reference>
<dbReference type="SUPFAM" id="SSF55298">
    <property type="entry name" value="YjgF-like"/>
    <property type="match status" value="1"/>
</dbReference>
<dbReference type="Pfam" id="PF01042">
    <property type="entry name" value="Ribonuc_L-PSP"/>
    <property type="match status" value="1"/>
</dbReference>